<evidence type="ECO:0000256" key="2">
    <source>
        <dbReference type="ARBA" id="ARBA00022750"/>
    </source>
</evidence>
<proteinExistence type="predicted"/>
<dbReference type="GO" id="GO:0004190">
    <property type="term" value="F:aspartic-type endopeptidase activity"/>
    <property type="evidence" value="ECO:0007669"/>
    <property type="project" value="UniProtKB-KW"/>
</dbReference>
<feature type="non-terminal residue" evidence="5">
    <location>
        <position position="157"/>
    </location>
</feature>
<dbReference type="EMBL" id="WBNC01029986">
    <property type="protein sequence ID" value="NXD05271.1"/>
    <property type="molecule type" value="Genomic_DNA"/>
</dbReference>
<dbReference type="Pfam" id="PF00692">
    <property type="entry name" value="dUTPase"/>
    <property type="match status" value="1"/>
</dbReference>
<dbReference type="InterPro" id="IPR051592">
    <property type="entry name" value="HERV-K_Pro_peptidase_A2"/>
</dbReference>
<keyword evidence="1" id="KW-0645">Protease</keyword>
<dbReference type="InterPro" id="IPR001969">
    <property type="entry name" value="Aspartic_peptidase_AS"/>
</dbReference>
<gene>
    <name evidence="5" type="primary">Ervk9_5</name>
    <name evidence="5" type="ORF">CERFAM_R09514</name>
</gene>
<dbReference type="PROSITE" id="PS00141">
    <property type="entry name" value="ASP_PROTEASE"/>
    <property type="match status" value="1"/>
</dbReference>
<dbReference type="PROSITE" id="PS50175">
    <property type="entry name" value="ASP_PROT_RETROV"/>
    <property type="match status" value="1"/>
</dbReference>
<dbReference type="InterPro" id="IPR001995">
    <property type="entry name" value="Peptidase_A2_cat"/>
</dbReference>
<evidence type="ECO:0000259" key="4">
    <source>
        <dbReference type="PROSITE" id="PS50175"/>
    </source>
</evidence>
<dbReference type="PANTHER" id="PTHR19422">
    <property type="entry name" value="GAG RETROVIRAL POLYPROTEIN"/>
    <property type="match status" value="1"/>
</dbReference>
<name>A0A851SRK3_CERFA</name>
<feature type="non-terminal residue" evidence="5">
    <location>
        <position position="1"/>
    </location>
</feature>
<feature type="domain" description="Peptidase A2" evidence="4">
    <location>
        <begin position="143"/>
        <end position="157"/>
    </location>
</feature>
<keyword evidence="2" id="KW-0064">Aspartyl protease</keyword>
<comment type="caution">
    <text evidence="5">The sequence shown here is derived from an EMBL/GenBank/DDBJ whole genome shotgun (WGS) entry which is preliminary data.</text>
</comment>
<dbReference type="GO" id="GO:0006508">
    <property type="term" value="P:proteolysis"/>
    <property type="evidence" value="ECO:0007669"/>
    <property type="project" value="UniProtKB-KW"/>
</dbReference>
<dbReference type="Gene3D" id="2.70.40.10">
    <property type="match status" value="1"/>
</dbReference>
<evidence type="ECO:0000313" key="5">
    <source>
        <dbReference type="EMBL" id="NXD05271.1"/>
    </source>
</evidence>
<dbReference type="Proteomes" id="UP000611277">
    <property type="component" value="Unassembled WGS sequence"/>
</dbReference>
<dbReference type="AlphaFoldDB" id="A0A851SRK3"/>
<dbReference type="InterPro" id="IPR021109">
    <property type="entry name" value="Peptidase_aspartic_dom_sf"/>
</dbReference>
<dbReference type="InterPro" id="IPR036157">
    <property type="entry name" value="dUTPase-like_sf"/>
</dbReference>
<dbReference type="Gene3D" id="2.40.70.10">
    <property type="entry name" value="Acid Proteases"/>
    <property type="match status" value="1"/>
</dbReference>
<keyword evidence="6" id="KW-1185">Reference proteome</keyword>
<dbReference type="InterPro" id="IPR029054">
    <property type="entry name" value="dUTPase-like"/>
</dbReference>
<sequence length="157" mass="16850">TGSAGLDLSTSITVMLLDSSLHLLPKEVFRPPGPWKSALLIGRSSTNLSELFVLPGIIDSDLVEEIKIMAWTPFPPYTVPQGTRIAQLIPFSNDLSFTARECERRVGGFGSTGTPQILGVQTISDKHPTCKCILSLRGQQITLTGILDTGADVTVIS</sequence>
<keyword evidence="3" id="KW-0378">Hydrolase</keyword>
<reference evidence="5" key="1">
    <citation type="submission" date="2019-09" db="EMBL/GenBank/DDBJ databases">
        <title>Bird 10,000 Genomes (B10K) Project - Family phase.</title>
        <authorList>
            <person name="Zhang G."/>
        </authorList>
    </citation>
    <scope>NUCLEOTIDE SEQUENCE</scope>
    <source>
        <strain evidence="5">OUT-0039</strain>
        <tissue evidence="5">Muscle</tissue>
    </source>
</reference>
<protein>
    <submittedName>
        <fullName evidence="5">POK9 protein</fullName>
    </submittedName>
</protein>
<evidence type="ECO:0000256" key="1">
    <source>
        <dbReference type="ARBA" id="ARBA00022670"/>
    </source>
</evidence>
<evidence type="ECO:0000313" key="6">
    <source>
        <dbReference type="Proteomes" id="UP000611277"/>
    </source>
</evidence>
<dbReference type="SUPFAM" id="SSF50630">
    <property type="entry name" value="Acid proteases"/>
    <property type="match status" value="1"/>
</dbReference>
<organism evidence="5 6">
    <name type="scientific">Certhia familiaris</name>
    <name type="common">Eurasian treecreeper</name>
    <dbReference type="NCBI Taxonomy" id="73333"/>
    <lineage>
        <taxon>Eukaryota</taxon>
        <taxon>Metazoa</taxon>
        <taxon>Chordata</taxon>
        <taxon>Craniata</taxon>
        <taxon>Vertebrata</taxon>
        <taxon>Euteleostomi</taxon>
        <taxon>Archelosauria</taxon>
        <taxon>Archosauria</taxon>
        <taxon>Dinosauria</taxon>
        <taxon>Saurischia</taxon>
        <taxon>Theropoda</taxon>
        <taxon>Coelurosauria</taxon>
        <taxon>Aves</taxon>
        <taxon>Neognathae</taxon>
        <taxon>Neoaves</taxon>
        <taxon>Telluraves</taxon>
        <taxon>Australaves</taxon>
        <taxon>Passeriformes</taxon>
        <taxon>Certhiidae</taxon>
        <taxon>Certhiinae</taxon>
        <taxon>Certhia</taxon>
    </lineage>
</organism>
<dbReference type="SUPFAM" id="SSF51283">
    <property type="entry name" value="dUTPase-like"/>
    <property type="match status" value="1"/>
</dbReference>
<dbReference type="PANTHER" id="PTHR19422:SF123">
    <property type="entry name" value="RT1 CLASS I, LOCUS CE15"/>
    <property type="match status" value="1"/>
</dbReference>
<evidence type="ECO:0000256" key="3">
    <source>
        <dbReference type="ARBA" id="ARBA00022801"/>
    </source>
</evidence>
<accession>A0A851SRK3</accession>